<dbReference type="EMBL" id="ACDY02000006">
    <property type="protein sequence ID" value="EEZ71613.1"/>
    <property type="molecule type" value="Genomic_DNA"/>
</dbReference>
<proteinExistence type="predicted"/>
<evidence type="ECO:0000313" key="2">
    <source>
        <dbReference type="Proteomes" id="UP000003294"/>
    </source>
</evidence>
<sequence length="51" mass="6088">MVAFNERNSYLHHTPAQYGCQVAKRPSETGFVVFRRHLFRLSHHVNMPYTR</sequence>
<reference evidence="1 2" key="1">
    <citation type="submission" date="2009-10" db="EMBL/GenBank/DDBJ databases">
        <authorList>
            <person name="Weinstock G."/>
            <person name="Sodergren E."/>
            <person name="Clifton S."/>
            <person name="Fulton L."/>
            <person name="Fulton B."/>
            <person name="Courtney L."/>
            <person name="Fronick C."/>
            <person name="Harrison M."/>
            <person name="Strong C."/>
            <person name="Farmer C."/>
            <person name="Delahaunty K."/>
            <person name="Markovic C."/>
            <person name="Hall O."/>
            <person name="Minx P."/>
            <person name="Tomlinson C."/>
            <person name="Mitreva M."/>
            <person name="Nelson J."/>
            <person name="Hou S."/>
            <person name="Wollam A."/>
            <person name="Pepin K.H."/>
            <person name="Johnson M."/>
            <person name="Bhonagiri V."/>
            <person name="Nash W.E."/>
            <person name="Warren W."/>
            <person name="Chinwalla A."/>
            <person name="Mardis E.R."/>
            <person name="Wilson R.K."/>
        </authorList>
    </citation>
    <scope>NUCLEOTIDE SEQUENCE [LARGE SCALE GENOMIC DNA]</scope>
    <source>
        <strain evidence="1 2">ATCC 14685</strain>
    </source>
</reference>
<comment type="caution">
    <text evidence="1">The sequence shown here is derived from an EMBL/GenBank/DDBJ whole genome shotgun (WGS) entry which is preliminary data.</text>
</comment>
<accession>D0W3F8</accession>
<dbReference type="STRING" id="546262.NEICINOT_04196"/>
<organism evidence="1 2">
    <name type="scientific">Neisseria cinerea ATCC 14685</name>
    <dbReference type="NCBI Taxonomy" id="546262"/>
    <lineage>
        <taxon>Bacteria</taxon>
        <taxon>Pseudomonadati</taxon>
        <taxon>Pseudomonadota</taxon>
        <taxon>Betaproteobacteria</taxon>
        <taxon>Neisseriales</taxon>
        <taxon>Neisseriaceae</taxon>
        <taxon>Neisseria</taxon>
    </lineage>
</organism>
<dbReference type="Proteomes" id="UP000003294">
    <property type="component" value="Unassembled WGS sequence"/>
</dbReference>
<gene>
    <name evidence="1" type="ORF">NEICINOT_04196</name>
</gene>
<dbReference type="AlphaFoldDB" id="D0W3F8"/>
<evidence type="ECO:0000313" key="1">
    <source>
        <dbReference type="EMBL" id="EEZ71613.1"/>
    </source>
</evidence>
<name>D0W3F8_NEICI</name>
<protein>
    <submittedName>
        <fullName evidence="1">Uncharacterized protein</fullName>
    </submittedName>
</protein>